<accession>A0A444J2E1</accession>
<proteinExistence type="predicted"/>
<dbReference type="Gene3D" id="2.60.120.1440">
    <property type="match status" value="1"/>
</dbReference>
<dbReference type="Proteomes" id="UP000287853">
    <property type="component" value="Unassembled WGS sequence"/>
</dbReference>
<feature type="domain" description="FecR protein" evidence="1">
    <location>
        <begin position="87"/>
        <end position="168"/>
    </location>
</feature>
<dbReference type="Pfam" id="PF04773">
    <property type="entry name" value="FecR"/>
    <property type="match status" value="1"/>
</dbReference>
<dbReference type="PANTHER" id="PTHR38731">
    <property type="entry name" value="LIPL45-RELATED LIPOPROTEIN-RELATED"/>
    <property type="match status" value="1"/>
</dbReference>
<evidence type="ECO:0000313" key="3">
    <source>
        <dbReference type="Proteomes" id="UP000287853"/>
    </source>
</evidence>
<keyword evidence="3" id="KW-1185">Reference proteome</keyword>
<gene>
    <name evidence="2" type="ORF">H206_01940</name>
</gene>
<evidence type="ECO:0000313" key="2">
    <source>
        <dbReference type="EMBL" id="RWX47296.1"/>
    </source>
</evidence>
<dbReference type="AlphaFoldDB" id="A0A444J2E1"/>
<name>A0A444J2E1_9BACT</name>
<organism evidence="2 3">
    <name type="scientific">Candidatus Electrothrix aarhusensis</name>
    <dbReference type="NCBI Taxonomy" id="1859131"/>
    <lineage>
        <taxon>Bacteria</taxon>
        <taxon>Pseudomonadati</taxon>
        <taxon>Thermodesulfobacteriota</taxon>
        <taxon>Desulfobulbia</taxon>
        <taxon>Desulfobulbales</taxon>
        <taxon>Desulfobulbaceae</taxon>
        <taxon>Candidatus Electrothrix</taxon>
    </lineage>
</organism>
<protein>
    <submittedName>
        <fullName evidence="2">FecR family protein</fullName>
    </submittedName>
</protein>
<evidence type="ECO:0000259" key="1">
    <source>
        <dbReference type="Pfam" id="PF04773"/>
    </source>
</evidence>
<dbReference type="EMBL" id="MTKO01000038">
    <property type="protein sequence ID" value="RWX47296.1"/>
    <property type="molecule type" value="Genomic_DNA"/>
</dbReference>
<comment type="caution">
    <text evidence="2">The sequence shown here is derived from an EMBL/GenBank/DDBJ whole genome shotgun (WGS) entry which is preliminary data.</text>
</comment>
<dbReference type="InterPro" id="IPR006860">
    <property type="entry name" value="FecR"/>
</dbReference>
<sequence length="288" mass="31192">MGMMILLPTTGFAVDSSTRTLLQFLETEPTPRFPLLPPSLSITDSFKPSATSYAGTIVQLKGTAYIYHKEGTSAYKVRKDLPVFNGDTLVTAQNSKVTLQMSDDTTLVLTAQTKLLIEKSLPRMKARDTVLQLFFGRIRALVKKLSGEYTIKTTNSSVGVRGTDFAVAVAPISKNRPLGGEKKVTTGFLTAVLTGGHQSTVELNGLFGPSVTVKPFSVARVPSENRAEQAVYIGPSAVALLEQIAPQQHEVLPTVSVASCWMVSVKILGTEKKKYFKVCKPGQKPVEK</sequence>
<reference evidence="2 3" key="1">
    <citation type="submission" date="2017-01" db="EMBL/GenBank/DDBJ databases">
        <title>The cable genome- insights into the physiology and evolution of filamentous bacteria capable of sulfide oxidation via long distance electron transfer.</title>
        <authorList>
            <person name="Schreiber L."/>
            <person name="Bjerg J.T."/>
            <person name="Boggild A."/>
            <person name="Van De Vossenberg J."/>
            <person name="Meysman F."/>
            <person name="Nielsen L.P."/>
            <person name="Schramm A."/>
            <person name="Kjeldsen K.U."/>
        </authorList>
    </citation>
    <scope>NUCLEOTIDE SEQUENCE [LARGE SCALE GENOMIC DNA]</scope>
    <source>
        <strain evidence="2">MCF</strain>
    </source>
</reference>
<dbReference type="PANTHER" id="PTHR38731:SF1">
    <property type="entry name" value="FECR PROTEIN DOMAIN-CONTAINING PROTEIN"/>
    <property type="match status" value="1"/>
</dbReference>